<sequence>MRTDSDADRGESIIFVLAVPTAALDAETEHALFAGYANGSYADLYRLQAAAYRS</sequence>
<dbReference type="AlphaFoldDB" id="F5XK40"/>
<keyword evidence="2" id="KW-1185">Reference proteome</keyword>
<protein>
    <submittedName>
        <fullName evidence="1">Uncharacterized protein</fullName>
    </submittedName>
</protein>
<name>F5XK40_MICPN</name>
<gene>
    <name evidence="1" type="ordered locus">MLP_05220</name>
</gene>
<dbReference type="STRING" id="1032480.MLP_05220"/>
<accession>F5XK40</accession>
<dbReference type="Proteomes" id="UP000007947">
    <property type="component" value="Chromosome"/>
</dbReference>
<organism evidence="1 2">
    <name type="scientific">Microlunatus phosphovorus (strain ATCC 700054 / DSM 10555 / JCM 9379 / NBRC 101784 / NCIMB 13414 / VKM Ac-1990 / NM-1)</name>
    <dbReference type="NCBI Taxonomy" id="1032480"/>
    <lineage>
        <taxon>Bacteria</taxon>
        <taxon>Bacillati</taxon>
        <taxon>Actinomycetota</taxon>
        <taxon>Actinomycetes</taxon>
        <taxon>Propionibacteriales</taxon>
        <taxon>Propionibacteriaceae</taxon>
        <taxon>Microlunatus</taxon>
    </lineage>
</organism>
<dbReference type="EMBL" id="AP012204">
    <property type="protein sequence ID" value="BAK33536.1"/>
    <property type="molecule type" value="Genomic_DNA"/>
</dbReference>
<reference evidence="1 2" key="1">
    <citation type="submission" date="2011-05" db="EMBL/GenBank/DDBJ databases">
        <title>Whole genome sequence of Microlunatus phosphovorus NM-1.</title>
        <authorList>
            <person name="Hosoyama A."/>
            <person name="Sasaki K."/>
            <person name="Harada T."/>
            <person name="Igarashi R."/>
            <person name="Kawakoshi A."/>
            <person name="Sasagawa M."/>
            <person name="Fukada J."/>
            <person name="Nakamura S."/>
            <person name="Katano Y."/>
            <person name="Hanada S."/>
            <person name="Kamagata Y."/>
            <person name="Nakamura N."/>
            <person name="Yamazaki S."/>
            <person name="Fujita N."/>
        </authorList>
    </citation>
    <scope>NUCLEOTIDE SEQUENCE [LARGE SCALE GENOMIC DNA]</scope>
    <source>
        <strain evidence="2">ATCC 700054 / DSM 10555 / JCM 9379 / NBRC 101784 / NCIMB 13414 / VKM Ac-1990 / NM-1</strain>
    </source>
</reference>
<evidence type="ECO:0000313" key="2">
    <source>
        <dbReference type="Proteomes" id="UP000007947"/>
    </source>
</evidence>
<proteinExistence type="predicted"/>
<dbReference type="HOGENOM" id="CLU_3045406_0_0_11"/>
<dbReference type="KEGG" id="mph:MLP_05220"/>
<dbReference type="RefSeq" id="WP_013861425.1">
    <property type="nucleotide sequence ID" value="NC_015635.1"/>
</dbReference>
<evidence type="ECO:0000313" key="1">
    <source>
        <dbReference type="EMBL" id="BAK33536.1"/>
    </source>
</evidence>